<evidence type="ECO:0000313" key="7">
    <source>
        <dbReference type="EMBL" id="MBN8660395.1"/>
    </source>
</evidence>
<dbReference type="Pfam" id="PF04542">
    <property type="entry name" value="Sigma70_r2"/>
    <property type="match status" value="1"/>
</dbReference>
<dbReference type="SUPFAM" id="SSF88946">
    <property type="entry name" value="Sigma2 domain of RNA polymerase sigma factors"/>
    <property type="match status" value="1"/>
</dbReference>
<dbReference type="Gene3D" id="1.20.120.1810">
    <property type="match status" value="1"/>
</dbReference>
<keyword evidence="1" id="KW-0805">Transcription regulation</keyword>
<dbReference type="SUPFAM" id="SSF88659">
    <property type="entry name" value="Sigma3 and sigma4 domains of RNA polymerase sigma factors"/>
    <property type="match status" value="2"/>
</dbReference>
<evidence type="ECO:0000256" key="5">
    <source>
        <dbReference type="SAM" id="MobiDB-lite"/>
    </source>
</evidence>
<dbReference type="InterPro" id="IPR007630">
    <property type="entry name" value="RNA_pol_sigma70_r4"/>
</dbReference>
<feature type="compositionally biased region" description="Polar residues" evidence="5">
    <location>
        <begin position="14"/>
        <end position="28"/>
    </location>
</feature>
<name>A0A8J7TM21_9BACT</name>
<dbReference type="GO" id="GO:0006352">
    <property type="term" value="P:DNA-templated transcription initiation"/>
    <property type="evidence" value="ECO:0007669"/>
    <property type="project" value="InterPro"/>
</dbReference>
<keyword evidence="4" id="KW-0804">Transcription</keyword>
<protein>
    <submittedName>
        <fullName evidence="7">Sigma-70 family RNA polymerase sigma factor</fullName>
    </submittedName>
</protein>
<dbReference type="CDD" id="cd06171">
    <property type="entry name" value="Sigma70_r4"/>
    <property type="match status" value="1"/>
</dbReference>
<dbReference type="InterPro" id="IPR013324">
    <property type="entry name" value="RNA_pol_sigma_r3/r4-like"/>
</dbReference>
<dbReference type="EMBL" id="JAFLCK010000010">
    <property type="protein sequence ID" value="MBN8660395.1"/>
    <property type="molecule type" value="Genomic_DNA"/>
</dbReference>
<dbReference type="NCBIfam" id="TIGR02937">
    <property type="entry name" value="sigma70-ECF"/>
    <property type="match status" value="1"/>
</dbReference>
<evidence type="ECO:0000256" key="2">
    <source>
        <dbReference type="ARBA" id="ARBA00023082"/>
    </source>
</evidence>
<dbReference type="InterPro" id="IPR000943">
    <property type="entry name" value="RNA_pol_sigma70"/>
</dbReference>
<dbReference type="InterPro" id="IPR007627">
    <property type="entry name" value="RNA_pol_sigma70_r2"/>
</dbReference>
<dbReference type="Gene3D" id="1.10.10.10">
    <property type="entry name" value="Winged helix-like DNA-binding domain superfamily/Winged helix DNA-binding domain"/>
    <property type="match status" value="2"/>
</dbReference>
<organism evidence="7 8">
    <name type="scientific">Candidatus Obscuribacter phosphatis</name>
    <dbReference type="NCBI Taxonomy" id="1906157"/>
    <lineage>
        <taxon>Bacteria</taxon>
        <taxon>Bacillati</taxon>
        <taxon>Candidatus Melainabacteria</taxon>
        <taxon>Candidatus Obscuribacterales</taxon>
        <taxon>Candidatus Obscuribacteraceae</taxon>
        <taxon>Candidatus Obscuribacter</taxon>
    </lineage>
</organism>
<keyword evidence="3" id="KW-0238">DNA-binding</keyword>
<dbReference type="InterPro" id="IPR013325">
    <property type="entry name" value="RNA_pol_sigma_r2"/>
</dbReference>
<feature type="region of interest" description="Disordered" evidence="5">
    <location>
        <begin position="1"/>
        <end position="36"/>
    </location>
</feature>
<evidence type="ECO:0000259" key="6">
    <source>
        <dbReference type="PROSITE" id="PS00715"/>
    </source>
</evidence>
<dbReference type="InterPro" id="IPR014284">
    <property type="entry name" value="RNA_pol_sigma-70_dom"/>
</dbReference>
<keyword evidence="2" id="KW-0731">Sigma factor</keyword>
<dbReference type="GO" id="GO:0016987">
    <property type="term" value="F:sigma factor activity"/>
    <property type="evidence" value="ECO:0007669"/>
    <property type="project" value="UniProtKB-KW"/>
</dbReference>
<evidence type="ECO:0000256" key="4">
    <source>
        <dbReference type="ARBA" id="ARBA00023163"/>
    </source>
</evidence>
<sequence length="312" mass="34964">MARKNQTRSEVLLSDSQAKTANHANSTGAAAGRQAQLGPSARALELSLEGAPDGGFAVRLNMPEPPQAVHAAPDGDPSEIVRDHMPLVRQIARKYSQYSPDSFEDLVQVGSIGLLKAIRYYDPNRARSASFRTLATCYIRGEIRHYLRDHCSLVQVPRRLTEMNSALSQLEEKLTKALDRAPTVQELSEHSGFAVADILEAQQSWEVRLHYESLDGAAEEDDRDDRRSLSEVVPDRRYQDAFSASEDRELLSQALKRLGERTRQIVEFVFFYDLSQKETAYVLGLSEMGVSRAVHSALKKLREIISQQDSHK</sequence>
<dbReference type="PRINTS" id="PR00046">
    <property type="entry name" value="SIGMA70FCT"/>
</dbReference>
<evidence type="ECO:0000256" key="1">
    <source>
        <dbReference type="ARBA" id="ARBA00023015"/>
    </source>
</evidence>
<accession>A0A8J7TM21</accession>
<dbReference type="PROSITE" id="PS00715">
    <property type="entry name" value="SIGMA70_1"/>
    <property type="match status" value="1"/>
</dbReference>
<comment type="caution">
    <text evidence="7">The sequence shown here is derived from an EMBL/GenBank/DDBJ whole genome shotgun (WGS) entry which is preliminary data.</text>
</comment>
<dbReference type="Pfam" id="PF04545">
    <property type="entry name" value="Sigma70_r4"/>
    <property type="match status" value="1"/>
</dbReference>
<proteinExistence type="predicted"/>
<dbReference type="PANTHER" id="PTHR30385">
    <property type="entry name" value="SIGMA FACTOR F FLAGELLAR"/>
    <property type="match status" value="1"/>
</dbReference>
<dbReference type="InterPro" id="IPR036388">
    <property type="entry name" value="WH-like_DNA-bd_sf"/>
</dbReference>
<evidence type="ECO:0000313" key="8">
    <source>
        <dbReference type="Proteomes" id="UP000664277"/>
    </source>
</evidence>
<feature type="domain" description="RNA polymerase sigma-70" evidence="6">
    <location>
        <begin position="105"/>
        <end position="118"/>
    </location>
</feature>
<dbReference type="Proteomes" id="UP000664277">
    <property type="component" value="Unassembled WGS sequence"/>
</dbReference>
<gene>
    <name evidence="7" type="ORF">J0M35_08550</name>
</gene>
<reference evidence="7" key="1">
    <citation type="submission" date="2021-02" db="EMBL/GenBank/DDBJ databases">
        <title>Genome-Resolved Metagenomics of a Microbial Community Performing Photosynthetic Biological Nutrient Removal.</title>
        <authorList>
            <person name="Mcdaniel E.A."/>
        </authorList>
    </citation>
    <scope>NUCLEOTIDE SEQUENCE</scope>
    <source>
        <strain evidence="7">UWPOB_OBS1</strain>
    </source>
</reference>
<dbReference type="AlphaFoldDB" id="A0A8J7TM21"/>
<dbReference type="PANTHER" id="PTHR30385:SF4">
    <property type="entry name" value="RNA POLYMERASE SIGMA-E FACTOR"/>
    <property type="match status" value="1"/>
</dbReference>
<dbReference type="GO" id="GO:0003677">
    <property type="term" value="F:DNA binding"/>
    <property type="evidence" value="ECO:0007669"/>
    <property type="project" value="UniProtKB-KW"/>
</dbReference>
<evidence type="ECO:0000256" key="3">
    <source>
        <dbReference type="ARBA" id="ARBA00023125"/>
    </source>
</evidence>